<dbReference type="InterPro" id="IPR027417">
    <property type="entry name" value="P-loop_NTPase"/>
</dbReference>
<reference evidence="10" key="1">
    <citation type="journal article" date="2009" name="Environ. Microbiol.">
        <title>Contribution of mobile genetic elements to Desulfovibrio vulgaris genome plasticity.</title>
        <authorList>
            <person name="Walker C.B."/>
            <person name="Stolyar S."/>
            <person name="Chivian D."/>
            <person name="Pinel N."/>
            <person name="Gabster J.A."/>
            <person name="Dehal P.S."/>
            <person name="He Z."/>
            <person name="Yang Z.K."/>
            <person name="Yen H.C."/>
            <person name="Zhou J."/>
            <person name="Wall J.D."/>
            <person name="Hazen T.C."/>
            <person name="Arkin A.P."/>
            <person name="Stahl D.A."/>
        </authorList>
    </citation>
    <scope>NUCLEOTIDE SEQUENCE [LARGE SCALE GENOMIC DNA]</scope>
    <source>
        <strain evidence="10">DP4</strain>
    </source>
</reference>
<dbReference type="InterPro" id="IPR003593">
    <property type="entry name" value="AAA+_ATPase"/>
</dbReference>
<dbReference type="SMART" id="SM00448">
    <property type="entry name" value="REC"/>
    <property type="match status" value="1"/>
</dbReference>
<evidence type="ECO:0000259" key="8">
    <source>
        <dbReference type="PROSITE" id="PS50110"/>
    </source>
</evidence>
<dbReference type="PRINTS" id="PR01590">
    <property type="entry name" value="HTHFIS"/>
</dbReference>
<dbReference type="SMART" id="SM00382">
    <property type="entry name" value="AAA"/>
    <property type="match status" value="1"/>
</dbReference>
<dbReference type="InterPro" id="IPR002197">
    <property type="entry name" value="HTH_Fis"/>
</dbReference>
<dbReference type="InterPro" id="IPR002078">
    <property type="entry name" value="Sigma_54_int"/>
</dbReference>
<evidence type="ECO:0000256" key="1">
    <source>
        <dbReference type="ARBA" id="ARBA00022741"/>
    </source>
</evidence>
<dbReference type="Pfam" id="PF25601">
    <property type="entry name" value="AAA_lid_14"/>
    <property type="match status" value="1"/>
</dbReference>
<keyword evidence="1" id="KW-0547">Nucleotide-binding</keyword>
<dbReference type="InterPro" id="IPR001789">
    <property type="entry name" value="Sig_transdc_resp-reg_receiver"/>
</dbReference>
<evidence type="ECO:0000259" key="7">
    <source>
        <dbReference type="PROSITE" id="PS50045"/>
    </source>
</evidence>
<evidence type="ECO:0000256" key="6">
    <source>
        <dbReference type="PROSITE-ProRule" id="PRU00169"/>
    </source>
</evidence>
<protein>
    <submittedName>
        <fullName evidence="9">Two component, sigma54 specific, transcriptional regulator, Fis family</fullName>
    </submittedName>
</protein>
<dbReference type="CDD" id="cd00009">
    <property type="entry name" value="AAA"/>
    <property type="match status" value="1"/>
</dbReference>
<dbReference type="SUPFAM" id="SSF52540">
    <property type="entry name" value="P-loop containing nucleoside triphosphate hydrolases"/>
    <property type="match status" value="1"/>
</dbReference>
<dbReference type="PROSITE" id="PS50110">
    <property type="entry name" value="RESPONSE_REGULATORY"/>
    <property type="match status" value="1"/>
</dbReference>
<name>A0A0H3AAQ9_NITV4</name>
<evidence type="ECO:0000256" key="5">
    <source>
        <dbReference type="ARBA" id="ARBA00023163"/>
    </source>
</evidence>
<dbReference type="PROSITE" id="PS50045">
    <property type="entry name" value="SIGMA54_INTERACT_4"/>
    <property type="match status" value="1"/>
</dbReference>
<dbReference type="PROSITE" id="PS00688">
    <property type="entry name" value="SIGMA54_INTERACT_3"/>
    <property type="match status" value="1"/>
</dbReference>
<dbReference type="GO" id="GO:0005524">
    <property type="term" value="F:ATP binding"/>
    <property type="evidence" value="ECO:0007669"/>
    <property type="project" value="UniProtKB-KW"/>
</dbReference>
<dbReference type="GO" id="GO:0000160">
    <property type="term" value="P:phosphorelay signal transduction system"/>
    <property type="evidence" value="ECO:0007669"/>
    <property type="project" value="InterPro"/>
</dbReference>
<dbReference type="AlphaFoldDB" id="A0A0H3AAQ9"/>
<proteinExistence type="predicted"/>
<dbReference type="KEGG" id="dvl:Dvul_2403"/>
<keyword evidence="2" id="KW-0067">ATP-binding</keyword>
<dbReference type="SUPFAM" id="SSF52172">
    <property type="entry name" value="CheY-like"/>
    <property type="match status" value="1"/>
</dbReference>
<dbReference type="InterPro" id="IPR058031">
    <property type="entry name" value="AAA_lid_NorR"/>
</dbReference>
<dbReference type="InterPro" id="IPR009057">
    <property type="entry name" value="Homeodomain-like_sf"/>
</dbReference>
<dbReference type="Pfam" id="PF00158">
    <property type="entry name" value="Sigma54_activat"/>
    <property type="match status" value="1"/>
</dbReference>
<dbReference type="Pfam" id="PF02954">
    <property type="entry name" value="HTH_8"/>
    <property type="match status" value="1"/>
</dbReference>
<evidence type="ECO:0000313" key="9">
    <source>
        <dbReference type="EMBL" id="ABM29419.1"/>
    </source>
</evidence>
<dbReference type="HOGENOM" id="CLU_000445_0_6_7"/>
<feature type="domain" description="Sigma-54 factor interaction" evidence="7">
    <location>
        <begin position="149"/>
        <end position="378"/>
    </location>
</feature>
<dbReference type="InterPro" id="IPR025944">
    <property type="entry name" value="Sigma_54_int_dom_CS"/>
</dbReference>
<dbReference type="InterPro" id="IPR025662">
    <property type="entry name" value="Sigma_54_int_dom_ATP-bd_1"/>
</dbReference>
<dbReference type="PANTHER" id="PTHR32071:SF117">
    <property type="entry name" value="PTS-DEPENDENT DIHYDROXYACETONE KINASE OPERON REGULATORY PROTEIN-RELATED"/>
    <property type="match status" value="1"/>
</dbReference>
<feature type="modified residue" description="4-aspartylphosphate" evidence="6">
    <location>
        <position position="59"/>
    </location>
</feature>
<dbReference type="Pfam" id="PF00072">
    <property type="entry name" value="Response_reg"/>
    <property type="match status" value="1"/>
</dbReference>
<dbReference type="GO" id="GO:0006355">
    <property type="term" value="P:regulation of DNA-templated transcription"/>
    <property type="evidence" value="ECO:0007669"/>
    <property type="project" value="InterPro"/>
</dbReference>
<evidence type="ECO:0000256" key="2">
    <source>
        <dbReference type="ARBA" id="ARBA00022840"/>
    </source>
</evidence>
<feature type="domain" description="Response regulatory" evidence="8">
    <location>
        <begin position="8"/>
        <end position="124"/>
    </location>
</feature>
<evidence type="ECO:0000256" key="4">
    <source>
        <dbReference type="ARBA" id="ARBA00023125"/>
    </source>
</evidence>
<dbReference type="SUPFAM" id="SSF46689">
    <property type="entry name" value="Homeodomain-like"/>
    <property type="match status" value="1"/>
</dbReference>
<dbReference type="FunFam" id="3.40.50.300:FF:000006">
    <property type="entry name" value="DNA-binding transcriptional regulator NtrC"/>
    <property type="match status" value="1"/>
</dbReference>
<evidence type="ECO:0000313" key="10">
    <source>
        <dbReference type="Proteomes" id="UP000009173"/>
    </source>
</evidence>
<accession>A0A0H3AAQ9</accession>
<dbReference type="Gene3D" id="1.10.10.60">
    <property type="entry name" value="Homeodomain-like"/>
    <property type="match status" value="1"/>
</dbReference>
<sequence length="467" mass="51665">MPTTCDEHILIVDDEPDFAHGLARLVSRDFPAASVSVALSGAEALHIIQGSGVALLLTDLRMPDMDGMELMQQAMTVDPTTSVILLTAHGSIETAVAALKNGAYDFLTKPVRREELQRTLNKALERIRILKENKRLRQMMQQGCIERQMIGESPVMQRLKETIAAIAATDYSVLIRGESGTGKELVADMLHRLGSRRERPLVKVNCPSIPDQLLESELFGHVRGAFTGADRARRGLFMSAQRGTLLLDEIGDIGEALQTKLLRVLQEREIRPVGSSASTLVDVRIIASTNRALEERIKHGLFREDLFYRLNVLTIHTPPLRERRDDIPLLADHFVAATCRELSSPVKRISPGALACLAGREWPGNVRELQNYIRRLVVFCPGDTIDTAHLRLVDGTTCPTTVETPSLVPYKEAKGAVVEDFTRRYVEGLLRQTGGNISEAARLSGIERVSLQKILRRLGTSGDTFKG</sequence>
<evidence type="ECO:0000256" key="3">
    <source>
        <dbReference type="ARBA" id="ARBA00023015"/>
    </source>
</evidence>
<dbReference type="EMBL" id="CP000527">
    <property type="protein sequence ID" value="ABM29419.1"/>
    <property type="molecule type" value="Genomic_DNA"/>
</dbReference>
<dbReference type="InterPro" id="IPR011006">
    <property type="entry name" value="CheY-like_superfamily"/>
</dbReference>
<dbReference type="PROSITE" id="PS00675">
    <property type="entry name" value="SIGMA54_INTERACT_1"/>
    <property type="match status" value="1"/>
</dbReference>
<organism evidence="9 10">
    <name type="scientific">Nitratidesulfovibrio vulgaris (strain DP4)</name>
    <name type="common">Desulfovibrio vulgaris</name>
    <dbReference type="NCBI Taxonomy" id="391774"/>
    <lineage>
        <taxon>Bacteria</taxon>
        <taxon>Pseudomonadati</taxon>
        <taxon>Thermodesulfobacteriota</taxon>
        <taxon>Desulfovibrionia</taxon>
        <taxon>Desulfovibrionales</taxon>
        <taxon>Desulfovibrionaceae</taxon>
        <taxon>Nitratidesulfovibrio</taxon>
    </lineage>
</organism>
<dbReference type="PANTHER" id="PTHR32071">
    <property type="entry name" value="TRANSCRIPTIONAL REGULATORY PROTEIN"/>
    <property type="match status" value="1"/>
</dbReference>
<dbReference type="Gene3D" id="3.40.50.300">
    <property type="entry name" value="P-loop containing nucleotide triphosphate hydrolases"/>
    <property type="match status" value="1"/>
</dbReference>
<dbReference type="Gene3D" id="1.10.8.60">
    <property type="match status" value="1"/>
</dbReference>
<dbReference type="Proteomes" id="UP000009173">
    <property type="component" value="Chromosome"/>
</dbReference>
<keyword evidence="4" id="KW-0238">DNA-binding</keyword>
<dbReference type="RefSeq" id="WP_011792839.1">
    <property type="nucleotide sequence ID" value="NC_008751.1"/>
</dbReference>
<dbReference type="Gene3D" id="3.40.50.2300">
    <property type="match status" value="1"/>
</dbReference>
<dbReference type="GO" id="GO:0043565">
    <property type="term" value="F:sequence-specific DNA binding"/>
    <property type="evidence" value="ECO:0007669"/>
    <property type="project" value="InterPro"/>
</dbReference>
<keyword evidence="3" id="KW-0805">Transcription regulation</keyword>
<keyword evidence="5" id="KW-0804">Transcription</keyword>
<gene>
    <name evidence="9" type="ordered locus">Dvul_2403</name>
</gene>
<keyword evidence="6" id="KW-0597">Phosphoprotein</keyword>